<gene>
    <name evidence="5" type="primary">rplE</name>
    <name evidence="9" type="ORF">A3J93_03115</name>
</gene>
<evidence type="ECO:0000259" key="8">
    <source>
        <dbReference type="Pfam" id="PF00673"/>
    </source>
</evidence>
<evidence type="ECO:0000313" key="9">
    <source>
        <dbReference type="EMBL" id="OGH87496.1"/>
    </source>
</evidence>
<dbReference type="InterPro" id="IPR020930">
    <property type="entry name" value="Ribosomal_uL5_bac-type"/>
</dbReference>
<dbReference type="AlphaFoldDB" id="A0A1F6NU72"/>
<dbReference type="Pfam" id="PF00281">
    <property type="entry name" value="Ribosomal_L5"/>
    <property type="match status" value="1"/>
</dbReference>
<dbReference type="GO" id="GO:0000049">
    <property type="term" value="F:tRNA binding"/>
    <property type="evidence" value="ECO:0007669"/>
    <property type="project" value="UniProtKB-UniRule"/>
</dbReference>
<dbReference type="HAMAP" id="MF_01333_B">
    <property type="entry name" value="Ribosomal_uL5_B"/>
    <property type="match status" value="1"/>
</dbReference>
<dbReference type="PANTHER" id="PTHR11994">
    <property type="entry name" value="60S RIBOSOMAL PROTEIN L11-RELATED"/>
    <property type="match status" value="1"/>
</dbReference>
<dbReference type="PROSITE" id="PS00358">
    <property type="entry name" value="RIBOSOMAL_L5"/>
    <property type="match status" value="1"/>
</dbReference>
<comment type="function">
    <text evidence="5">This is 1 of the proteins that bind and probably mediate the attachment of the 5S RNA into the large ribosomal subunit, where it forms part of the central protuberance. In the 70S ribosome it contacts protein S13 of the 30S subunit (bridge B1b), connecting the 2 subunits; this bridge is implicated in subunit movement. Contacts the P site tRNA; the 5S rRNA and some of its associated proteins might help stabilize positioning of ribosome-bound tRNAs.</text>
</comment>
<dbReference type="InterPro" id="IPR031310">
    <property type="entry name" value="Ribosomal_uL5_N"/>
</dbReference>
<evidence type="ECO:0000256" key="5">
    <source>
        <dbReference type="HAMAP-Rule" id="MF_01333"/>
    </source>
</evidence>
<keyword evidence="2 5" id="KW-0689">Ribosomal protein</keyword>
<dbReference type="GO" id="GO:0019843">
    <property type="term" value="F:rRNA binding"/>
    <property type="evidence" value="ECO:0007669"/>
    <property type="project" value="UniProtKB-UniRule"/>
</dbReference>
<accession>A0A1F6NU72</accession>
<feature type="domain" description="Large ribosomal subunit protein uL5 C-terminal" evidence="8">
    <location>
        <begin position="85"/>
        <end position="178"/>
    </location>
</feature>
<dbReference type="GO" id="GO:0003735">
    <property type="term" value="F:structural constituent of ribosome"/>
    <property type="evidence" value="ECO:0007669"/>
    <property type="project" value="InterPro"/>
</dbReference>
<protein>
    <recommendedName>
        <fullName evidence="4 5">Large ribosomal subunit protein uL5</fullName>
    </recommendedName>
</protein>
<keyword evidence="5" id="KW-0699">rRNA-binding</keyword>
<dbReference type="Gene3D" id="3.30.1440.10">
    <property type="match status" value="1"/>
</dbReference>
<dbReference type="InterPro" id="IPR022803">
    <property type="entry name" value="Ribosomal_uL5_dom_sf"/>
</dbReference>
<dbReference type="EMBL" id="MFQZ01000010">
    <property type="protein sequence ID" value="OGH87496.1"/>
    <property type="molecule type" value="Genomic_DNA"/>
</dbReference>
<dbReference type="PIRSF" id="PIRSF002161">
    <property type="entry name" value="Ribosomal_L5"/>
    <property type="match status" value="1"/>
</dbReference>
<comment type="similarity">
    <text evidence="1 5 6">Belongs to the universal ribosomal protein uL5 family.</text>
</comment>
<evidence type="ECO:0000256" key="4">
    <source>
        <dbReference type="ARBA" id="ARBA00035245"/>
    </source>
</evidence>
<dbReference type="InterPro" id="IPR031309">
    <property type="entry name" value="Ribosomal_uL5_C"/>
</dbReference>
<dbReference type="GO" id="GO:0005840">
    <property type="term" value="C:ribosome"/>
    <property type="evidence" value="ECO:0007669"/>
    <property type="project" value="UniProtKB-KW"/>
</dbReference>
<dbReference type="GO" id="GO:0006412">
    <property type="term" value="P:translation"/>
    <property type="evidence" value="ECO:0007669"/>
    <property type="project" value="UniProtKB-UniRule"/>
</dbReference>
<keyword evidence="5" id="KW-0820">tRNA-binding</keyword>
<dbReference type="FunFam" id="3.30.1440.10:FF:000001">
    <property type="entry name" value="50S ribosomal protein L5"/>
    <property type="match status" value="1"/>
</dbReference>
<organism evidence="9 10">
    <name type="scientific">Candidatus Magasanikbacteria bacterium RIFOXYC2_FULL_42_28</name>
    <dbReference type="NCBI Taxonomy" id="1798704"/>
    <lineage>
        <taxon>Bacteria</taxon>
        <taxon>Candidatus Magasanikiibacteriota</taxon>
    </lineage>
</organism>
<keyword evidence="3 5" id="KW-0687">Ribonucleoprotein</keyword>
<dbReference type="STRING" id="1798704.A3J93_03115"/>
<keyword evidence="5" id="KW-0694">RNA-binding</keyword>
<dbReference type="NCBIfam" id="NF000585">
    <property type="entry name" value="PRK00010.1"/>
    <property type="match status" value="1"/>
</dbReference>
<dbReference type="GO" id="GO:1990904">
    <property type="term" value="C:ribonucleoprotein complex"/>
    <property type="evidence" value="ECO:0007669"/>
    <property type="project" value="UniProtKB-KW"/>
</dbReference>
<dbReference type="InterPro" id="IPR020929">
    <property type="entry name" value="Ribosomal_uL5_CS"/>
</dbReference>
<feature type="domain" description="Large ribosomal subunit protein uL5 N-terminal" evidence="7">
    <location>
        <begin position="25"/>
        <end position="81"/>
    </location>
</feature>
<reference evidence="9 10" key="1">
    <citation type="journal article" date="2016" name="Nat. Commun.">
        <title>Thousands of microbial genomes shed light on interconnected biogeochemical processes in an aquifer system.</title>
        <authorList>
            <person name="Anantharaman K."/>
            <person name="Brown C.T."/>
            <person name="Hug L.A."/>
            <person name="Sharon I."/>
            <person name="Castelle C.J."/>
            <person name="Probst A.J."/>
            <person name="Thomas B.C."/>
            <person name="Singh A."/>
            <person name="Wilkins M.J."/>
            <person name="Karaoz U."/>
            <person name="Brodie E.L."/>
            <person name="Williams K.H."/>
            <person name="Hubbard S.S."/>
            <person name="Banfield J.F."/>
        </authorList>
    </citation>
    <scope>NUCLEOTIDE SEQUENCE [LARGE SCALE GENOMIC DNA]</scope>
</reference>
<evidence type="ECO:0000256" key="6">
    <source>
        <dbReference type="RuleBase" id="RU003930"/>
    </source>
</evidence>
<evidence type="ECO:0000256" key="2">
    <source>
        <dbReference type="ARBA" id="ARBA00022980"/>
    </source>
</evidence>
<dbReference type="Pfam" id="PF00673">
    <property type="entry name" value="Ribosomal_L5_C"/>
    <property type="match status" value="1"/>
</dbReference>
<comment type="caution">
    <text evidence="9">The sequence shown here is derived from an EMBL/GenBank/DDBJ whole genome shotgun (WGS) entry which is preliminary data.</text>
</comment>
<evidence type="ECO:0000256" key="1">
    <source>
        <dbReference type="ARBA" id="ARBA00008553"/>
    </source>
</evidence>
<dbReference type="InterPro" id="IPR002132">
    <property type="entry name" value="Ribosomal_uL5"/>
</dbReference>
<dbReference type="SUPFAM" id="SSF55282">
    <property type="entry name" value="RL5-like"/>
    <property type="match status" value="1"/>
</dbReference>
<evidence type="ECO:0000313" key="10">
    <source>
        <dbReference type="Proteomes" id="UP000177907"/>
    </source>
</evidence>
<evidence type="ECO:0000256" key="3">
    <source>
        <dbReference type="ARBA" id="ARBA00023274"/>
    </source>
</evidence>
<sequence length="181" mass="20337">MTNNLLQKYHKVVAPALKAEFGFKNIMQAPKILKVVINVGVGRFVKEPAYIESAEKTLRAITGQKSVRTKSKKAISNFKIREGQEIGVMVTLRHKKMYEFLEKLLSVTFARTRDFRGISDKSFDRGGNYTLGFKEHTAFPEIKTSEVDKIHGLEIIINTSAKNAAEGRALLFGLGFPFVTK</sequence>
<evidence type="ECO:0000259" key="7">
    <source>
        <dbReference type="Pfam" id="PF00281"/>
    </source>
</evidence>
<name>A0A1F6NU72_9BACT</name>
<dbReference type="Proteomes" id="UP000177907">
    <property type="component" value="Unassembled WGS sequence"/>
</dbReference>
<proteinExistence type="inferred from homology"/>
<comment type="subunit">
    <text evidence="5">Part of the 50S ribosomal subunit; part of the 5S rRNA/L5/L18/L25 subcomplex. Contacts the 5S rRNA and the P site tRNA. Forms a bridge to the 30S subunit in the 70S ribosome.</text>
</comment>